<dbReference type="GO" id="GO:0004803">
    <property type="term" value="F:transposase activity"/>
    <property type="evidence" value="ECO:0007669"/>
    <property type="project" value="InterPro"/>
</dbReference>
<feature type="domain" description="Transposase IS116/IS110/IS902 C-terminal" evidence="2">
    <location>
        <begin position="276"/>
        <end position="360"/>
    </location>
</feature>
<dbReference type="InterPro" id="IPR003346">
    <property type="entry name" value="Transposase_20"/>
</dbReference>
<proteinExistence type="predicted"/>
<dbReference type="KEGG" id="ska:CP970_07425"/>
<dbReference type="GO" id="GO:0003677">
    <property type="term" value="F:DNA binding"/>
    <property type="evidence" value="ECO:0007669"/>
    <property type="project" value="InterPro"/>
</dbReference>
<keyword evidence="4" id="KW-1185">Reference proteome</keyword>
<dbReference type="EMBL" id="CP023699">
    <property type="protein sequence ID" value="QEU90765.1"/>
    <property type="molecule type" value="Genomic_DNA"/>
</dbReference>
<dbReference type="Pfam" id="PF02371">
    <property type="entry name" value="Transposase_20"/>
    <property type="match status" value="1"/>
</dbReference>
<dbReference type="AlphaFoldDB" id="A0A5J6G9Z1"/>
<evidence type="ECO:0000313" key="4">
    <source>
        <dbReference type="Proteomes" id="UP000325529"/>
    </source>
</evidence>
<dbReference type="NCBIfam" id="NF033542">
    <property type="entry name" value="transpos_IS110"/>
    <property type="match status" value="1"/>
</dbReference>
<accession>A0A5J6G9Z1</accession>
<evidence type="ECO:0000259" key="1">
    <source>
        <dbReference type="Pfam" id="PF01548"/>
    </source>
</evidence>
<evidence type="ECO:0000259" key="2">
    <source>
        <dbReference type="Pfam" id="PF02371"/>
    </source>
</evidence>
<dbReference type="Pfam" id="PF01548">
    <property type="entry name" value="DEDD_Tnp_IS110"/>
    <property type="match status" value="1"/>
</dbReference>
<dbReference type="RefSeq" id="WP_055544290.1">
    <property type="nucleotide sequence ID" value="NZ_CP023699.1"/>
</dbReference>
<protein>
    <submittedName>
        <fullName evidence="3">IS110 family transposase</fullName>
    </submittedName>
</protein>
<reference evidence="3 4" key="1">
    <citation type="submission" date="2017-09" db="EMBL/GenBank/DDBJ databases">
        <authorList>
            <person name="Lee N."/>
            <person name="Cho B.-K."/>
        </authorList>
    </citation>
    <scope>NUCLEOTIDE SEQUENCE [LARGE SCALE GENOMIC DNA]</scope>
    <source>
        <strain evidence="3 4">ATCC 12853</strain>
    </source>
</reference>
<dbReference type="GO" id="GO:0006313">
    <property type="term" value="P:DNA transposition"/>
    <property type="evidence" value="ECO:0007669"/>
    <property type="project" value="InterPro"/>
</dbReference>
<dbReference type="PANTHER" id="PTHR33055:SF3">
    <property type="entry name" value="PUTATIVE TRANSPOSASE FOR IS117-RELATED"/>
    <property type="match status" value="1"/>
</dbReference>
<dbReference type="InterPro" id="IPR047650">
    <property type="entry name" value="Transpos_IS110"/>
</dbReference>
<dbReference type="OrthoDB" id="3188901at2"/>
<gene>
    <name evidence="3" type="ORF">CP970_07425</name>
</gene>
<evidence type="ECO:0000313" key="3">
    <source>
        <dbReference type="EMBL" id="QEU90765.1"/>
    </source>
</evidence>
<feature type="domain" description="Transposase IS110-like N-terminal" evidence="1">
    <location>
        <begin position="5"/>
        <end position="162"/>
    </location>
</feature>
<dbReference type="PANTHER" id="PTHR33055">
    <property type="entry name" value="TRANSPOSASE FOR INSERTION SEQUENCE ELEMENT IS1111A"/>
    <property type="match status" value="1"/>
</dbReference>
<name>A0A5J6G9Z1_STRKN</name>
<organism evidence="3 4">
    <name type="scientific">Streptomyces kanamyceticus</name>
    <dbReference type="NCBI Taxonomy" id="1967"/>
    <lineage>
        <taxon>Bacteria</taxon>
        <taxon>Bacillati</taxon>
        <taxon>Actinomycetota</taxon>
        <taxon>Actinomycetes</taxon>
        <taxon>Kitasatosporales</taxon>
        <taxon>Streptomycetaceae</taxon>
        <taxon>Streptomyces</taxon>
    </lineage>
</organism>
<sequence>MKAFCGIDWASDHHDIAVVDEMGSLLARARIDDSAEGLDQLLQMLAEHGDSSQSPIPVAIETSRGLLVACLRATGRPVYAINPMAAARYRDRHTVSRKKSDHLDAMVLANILRTDAAAHRMLPADSEVAQAVAVLARAQQDGVWDRTQAGNKLTSHLREYFPSYLNAVGHRREGIYHPIARELLAAAPTPQQAAKLTRPQLRAVLKKAGRKNTIDREVERLHSALRASQMRHLPLVEEAMGRQALALLRQLEAACTSAEDLAEAAVQAFEAHADAEIITSFPGLGPLSGARVLAEIGDDRTRFADARGLKAYAGSAPVTRASGKSVSVAARRVKNQRLAGVGYMWAFSAMAHSDGARAHYDRRREAGDRHTAAQRNLFNRMVGCLHHCLTHRVPFNEAVAFPTSREPRLALAA</sequence>
<dbReference type="Proteomes" id="UP000325529">
    <property type="component" value="Chromosome"/>
</dbReference>
<dbReference type="InterPro" id="IPR002525">
    <property type="entry name" value="Transp_IS110-like_N"/>
</dbReference>